<keyword evidence="4" id="KW-1185">Reference proteome</keyword>
<evidence type="ECO:0000313" key="4">
    <source>
        <dbReference type="Proteomes" id="UP001499993"/>
    </source>
</evidence>
<sequence>MPARPRSAPAQSNWVCVSMSSDPIQYGQTTASYFWDDGSGINGDTGAPASGLPMQKGMAASPSWPLGTEGYVEYNGKKAEFFIGDRGPGDPAEGCGVMLDLDGQTFADLVGSSWNDSSYTVASGQGHIELEYYITEWGDGAGTPGAPMPMSESEVCDGREVQPVPASAKDNGDEKKQSKEKPEQASSEQNKDDGGGDDGGSGGESKAQESEESGGDGSKTQQADGDQQQQSGAASGKDDGGSGKGLTAETAANDVSGISLAGNDLPMAAGVLTLAILPALLVAFLFARRRHATDYAGSGRHREASLLSAEGMRGTAQSVRETVGAYWERAARAVRERGSGRTGRE</sequence>
<accession>A0ABP9GMG5</accession>
<proteinExistence type="predicted"/>
<evidence type="ECO:0000256" key="2">
    <source>
        <dbReference type="SAM" id="Phobius"/>
    </source>
</evidence>
<feature type="region of interest" description="Disordered" evidence="1">
    <location>
        <begin position="143"/>
        <end position="248"/>
    </location>
</feature>
<comment type="caution">
    <text evidence="3">The sequence shown here is derived from an EMBL/GenBank/DDBJ whole genome shotgun (WGS) entry which is preliminary data.</text>
</comment>
<evidence type="ECO:0000256" key="1">
    <source>
        <dbReference type="SAM" id="MobiDB-lite"/>
    </source>
</evidence>
<name>A0ABP9GMG5_9ACTN</name>
<keyword evidence="2" id="KW-0812">Transmembrane</keyword>
<dbReference type="EMBL" id="BAABIK010000020">
    <property type="protein sequence ID" value="GAA4948140.1"/>
    <property type="molecule type" value="Genomic_DNA"/>
</dbReference>
<evidence type="ECO:0000313" key="3">
    <source>
        <dbReference type="EMBL" id="GAA4948140.1"/>
    </source>
</evidence>
<dbReference type="Proteomes" id="UP001499993">
    <property type="component" value="Unassembled WGS sequence"/>
</dbReference>
<organism evidence="3 4">
    <name type="scientific">Streptomonospora halophila</name>
    <dbReference type="NCBI Taxonomy" id="427369"/>
    <lineage>
        <taxon>Bacteria</taxon>
        <taxon>Bacillati</taxon>
        <taxon>Actinomycetota</taxon>
        <taxon>Actinomycetes</taxon>
        <taxon>Streptosporangiales</taxon>
        <taxon>Nocardiopsidaceae</taxon>
        <taxon>Streptomonospora</taxon>
    </lineage>
</organism>
<protein>
    <submittedName>
        <fullName evidence="3">Uncharacterized protein</fullName>
    </submittedName>
</protein>
<reference evidence="4" key="1">
    <citation type="journal article" date="2019" name="Int. J. Syst. Evol. Microbiol.">
        <title>The Global Catalogue of Microorganisms (GCM) 10K type strain sequencing project: providing services to taxonomists for standard genome sequencing and annotation.</title>
        <authorList>
            <consortium name="The Broad Institute Genomics Platform"/>
            <consortium name="The Broad Institute Genome Sequencing Center for Infectious Disease"/>
            <person name="Wu L."/>
            <person name="Ma J."/>
        </authorList>
    </citation>
    <scope>NUCLEOTIDE SEQUENCE [LARGE SCALE GENOMIC DNA]</scope>
    <source>
        <strain evidence="4">JCM 18123</strain>
    </source>
</reference>
<keyword evidence="2" id="KW-1133">Transmembrane helix</keyword>
<feature type="transmembrane region" description="Helical" evidence="2">
    <location>
        <begin position="265"/>
        <end position="287"/>
    </location>
</feature>
<feature type="compositionally biased region" description="Low complexity" evidence="1">
    <location>
        <begin position="221"/>
        <end position="235"/>
    </location>
</feature>
<gene>
    <name evidence="3" type="ORF">GCM10023224_35050</name>
</gene>
<feature type="compositionally biased region" description="Basic and acidic residues" evidence="1">
    <location>
        <begin position="170"/>
        <end position="194"/>
    </location>
</feature>
<keyword evidence="2" id="KW-0472">Membrane</keyword>